<proteinExistence type="inferred from homology"/>
<gene>
    <name evidence="6" type="ORF">PHISCL_02283</name>
</gene>
<dbReference type="InterPro" id="IPR006094">
    <property type="entry name" value="Oxid_FAD_bind_N"/>
</dbReference>
<keyword evidence="2" id="KW-0285">Flavoprotein</keyword>
<keyword evidence="3" id="KW-0274">FAD</keyword>
<keyword evidence="4" id="KW-0560">Oxidoreductase</keyword>
<organism evidence="6 7">
    <name type="scientific">Aspergillus sclerotialis</name>
    <dbReference type="NCBI Taxonomy" id="2070753"/>
    <lineage>
        <taxon>Eukaryota</taxon>
        <taxon>Fungi</taxon>
        <taxon>Dikarya</taxon>
        <taxon>Ascomycota</taxon>
        <taxon>Pezizomycotina</taxon>
        <taxon>Eurotiomycetes</taxon>
        <taxon>Eurotiomycetidae</taxon>
        <taxon>Eurotiales</taxon>
        <taxon>Aspergillaceae</taxon>
        <taxon>Aspergillus</taxon>
        <taxon>Aspergillus subgen. Polypaecilum</taxon>
    </lineage>
</organism>
<dbReference type="InterPro" id="IPR016169">
    <property type="entry name" value="FAD-bd_PCMH_sub2"/>
</dbReference>
<evidence type="ECO:0000259" key="5">
    <source>
        <dbReference type="PROSITE" id="PS51387"/>
    </source>
</evidence>
<dbReference type="GO" id="GO:0071949">
    <property type="term" value="F:FAD binding"/>
    <property type="evidence" value="ECO:0007669"/>
    <property type="project" value="InterPro"/>
</dbReference>
<sequence length="527" mass="58002">MITPVNSSDSTIATHLATVAQDLYKSFAEYDATGIIARIVKNSTAIDYVFATEGLTPVRKATALSKLVFEDDCIDTGHPHYNDEKDLNWSTACRLPASCFVKTKNPIEVAVAVKIVTLTGIKFAVRATGRNPNPGFGSIDDTGICIDLSQLRTLELDSDQKVAHVGSGNKIGDVQKFMDSYDVGVVTGVNNSVGATGATLGGGFGAANAYTGLACDNVKNYEVVLSDSTIINANAEEHSDLFQCLKGGGNNFGIVTRLDLWTVPVHNLWYHFFDLSIDISREFLAALAEVQNRIETDPKASFIAIASGDVWHITLHYVGHSDVIPWPFEPLMKFERLDTFFHIPPTNGTVYSYNTAMTPKQPHIGRQPCSVTTKVDAQLYYDIFEHWTRVFPKGKGTGLDLCIKPFNTSSVTSGRAHGTENILGNVPMAQTWWSVLAQWTNPADKDELYDILESMREFMVNQAKATDNFLPYNFMNDSGYMQDIPASYGAKNLAKMKAVSQKYDVKQVFQRLQNGGFKVSKAAVRDH</sequence>
<dbReference type="SUPFAM" id="SSF56176">
    <property type="entry name" value="FAD-binding/transporter-associated domain-like"/>
    <property type="match status" value="1"/>
</dbReference>
<dbReference type="PANTHER" id="PTHR42973">
    <property type="entry name" value="BINDING OXIDOREDUCTASE, PUTATIVE (AFU_ORTHOLOGUE AFUA_1G17690)-RELATED"/>
    <property type="match status" value="1"/>
</dbReference>
<dbReference type="AlphaFoldDB" id="A0A3A2ZQG5"/>
<keyword evidence="7" id="KW-1185">Reference proteome</keyword>
<evidence type="ECO:0000256" key="3">
    <source>
        <dbReference type="ARBA" id="ARBA00022827"/>
    </source>
</evidence>
<evidence type="ECO:0000313" key="6">
    <source>
        <dbReference type="EMBL" id="RJE25392.1"/>
    </source>
</evidence>
<feature type="domain" description="FAD-binding PCMH-type" evidence="5">
    <location>
        <begin position="93"/>
        <end position="265"/>
    </location>
</feature>
<dbReference type="InterPro" id="IPR036318">
    <property type="entry name" value="FAD-bd_PCMH-like_sf"/>
</dbReference>
<dbReference type="PANTHER" id="PTHR42973:SF54">
    <property type="entry name" value="FAD-BINDING PCMH-TYPE DOMAIN-CONTAINING PROTEIN"/>
    <property type="match status" value="1"/>
</dbReference>
<comment type="caution">
    <text evidence="6">The sequence shown here is derived from an EMBL/GenBank/DDBJ whole genome shotgun (WGS) entry which is preliminary data.</text>
</comment>
<evidence type="ECO:0000313" key="7">
    <source>
        <dbReference type="Proteomes" id="UP000266188"/>
    </source>
</evidence>
<reference evidence="7" key="1">
    <citation type="submission" date="2017-02" db="EMBL/GenBank/DDBJ databases">
        <authorList>
            <person name="Tafer H."/>
            <person name="Lopandic K."/>
        </authorList>
    </citation>
    <scope>NUCLEOTIDE SEQUENCE [LARGE SCALE GENOMIC DNA]</scope>
    <source>
        <strain evidence="7">CBS 366.77</strain>
    </source>
</reference>
<dbReference type="Gene3D" id="3.30.465.10">
    <property type="match status" value="1"/>
</dbReference>
<protein>
    <submittedName>
        <fullName evidence="6">FAD binding domain protein</fullName>
    </submittedName>
</protein>
<dbReference type="Pfam" id="PF01565">
    <property type="entry name" value="FAD_binding_4"/>
    <property type="match status" value="1"/>
</dbReference>
<comment type="similarity">
    <text evidence="1">Belongs to the oxygen-dependent FAD-linked oxidoreductase family.</text>
</comment>
<dbReference type="OrthoDB" id="2151789at2759"/>
<evidence type="ECO:0000256" key="2">
    <source>
        <dbReference type="ARBA" id="ARBA00022630"/>
    </source>
</evidence>
<dbReference type="EMBL" id="MVGC01000049">
    <property type="protein sequence ID" value="RJE25392.1"/>
    <property type="molecule type" value="Genomic_DNA"/>
</dbReference>
<dbReference type="GO" id="GO:0016491">
    <property type="term" value="F:oxidoreductase activity"/>
    <property type="evidence" value="ECO:0007669"/>
    <property type="project" value="UniProtKB-KW"/>
</dbReference>
<name>A0A3A2ZQG5_9EURO</name>
<dbReference type="Proteomes" id="UP000266188">
    <property type="component" value="Unassembled WGS sequence"/>
</dbReference>
<dbReference type="InterPro" id="IPR050416">
    <property type="entry name" value="FAD-linked_Oxidoreductase"/>
</dbReference>
<dbReference type="InterPro" id="IPR016166">
    <property type="entry name" value="FAD-bd_PCMH"/>
</dbReference>
<dbReference type="STRING" id="2070753.A0A3A2ZQG5"/>
<dbReference type="PROSITE" id="PS51387">
    <property type="entry name" value="FAD_PCMH"/>
    <property type="match status" value="1"/>
</dbReference>
<evidence type="ECO:0000256" key="1">
    <source>
        <dbReference type="ARBA" id="ARBA00005466"/>
    </source>
</evidence>
<evidence type="ECO:0000256" key="4">
    <source>
        <dbReference type="ARBA" id="ARBA00023002"/>
    </source>
</evidence>
<dbReference type="Gene3D" id="3.40.462.20">
    <property type="match status" value="1"/>
</dbReference>
<accession>A0A3A2ZQG5</accession>